<keyword evidence="3 8" id="KW-1133">Transmembrane helix</keyword>
<dbReference type="GO" id="GO:0001618">
    <property type="term" value="F:virus receptor activity"/>
    <property type="evidence" value="ECO:0007669"/>
    <property type="project" value="Ensembl"/>
</dbReference>
<dbReference type="AlphaFoldDB" id="A0A8C6VJY0"/>
<evidence type="ECO:0000256" key="2">
    <source>
        <dbReference type="ARBA" id="ARBA00022692"/>
    </source>
</evidence>
<dbReference type="InterPro" id="IPR000276">
    <property type="entry name" value="GPCR_Rhodpsn"/>
</dbReference>
<dbReference type="Gene3D" id="1.20.1070.10">
    <property type="entry name" value="Rhodopsin 7-helix transmembrane proteins"/>
    <property type="match status" value="1"/>
</dbReference>
<feature type="transmembrane region" description="Helical" evidence="8">
    <location>
        <begin position="35"/>
        <end position="60"/>
    </location>
</feature>
<organism evidence="10 11">
    <name type="scientific">Naja naja</name>
    <name type="common">Indian cobra</name>
    <dbReference type="NCBI Taxonomy" id="35670"/>
    <lineage>
        <taxon>Eukaryota</taxon>
        <taxon>Metazoa</taxon>
        <taxon>Chordata</taxon>
        <taxon>Craniata</taxon>
        <taxon>Vertebrata</taxon>
        <taxon>Euteleostomi</taxon>
        <taxon>Lepidosauria</taxon>
        <taxon>Squamata</taxon>
        <taxon>Bifurcata</taxon>
        <taxon>Unidentata</taxon>
        <taxon>Episquamata</taxon>
        <taxon>Toxicofera</taxon>
        <taxon>Serpentes</taxon>
        <taxon>Colubroidea</taxon>
        <taxon>Elapidae</taxon>
        <taxon>Elapinae</taxon>
        <taxon>Naja</taxon>
    </lineage>
</organism>
<feature type="domain" description="G-protein coupled receptors family 1 profile" evidence="9">
    <location>
        <begin position="51"/>
        <end position="306"/>
    </location>
</feature>
<keyword evidence="6" id="KW-0675">Receptor</keyword>
<evidence type="ECO:0000259" key="9">
    <source>
        <dbReference type="PROSITE" id="PS50262"/>
    </source>
</evidence>
<dbReference type="SUPFAM" id="SSF81321">
    <property type="entry name" value="Family A G protein-coupled receptor-like"/>
    <property type="match status" value="1"/>
</dbReference>
<dbReference type="GO" id="GO:0060326">
    <property type="term" value="P:cell chemotaxis"/>
    <property type="evidence" value="ECO:0007669"/>
    <property type="project" value="TreeGrafter"/>
</dbReference>
<dbReference type="PANTHER" id="PTHR10489">
    <property type="entry name" value="CELL ADHESION MOLECULE"/>
    <property type="match status" value="1"/>
</dbReference>
<dbReference type="GO" id="GO:0019957">
    <property type="term" value="F:C-C chemokine binding"/>
    <property type="evidence" value="ECO:0007669"/>
    <property type="project" value="TreeGrafter"/>
</dbReference>
<dbReference type="GO" id="GO:0006955">
    <property type="term" value="P:immune response"/>
    <property type="evidence" value="ECO:0007669"/>
    <property type="project" value="TreeGrafter"/>
</dbReference>
<feature type="transmembrane region" description="Helical" evidence="8">
    <location>
        <begin position="283"/>
        <end position="309"/>
    </location>
</feature>
<reference evidence="10" key="2">
    <citation type="submission" date="2025-09" db="UniProtKB">
        <authorList>
            <consortium name="Ensembl"/>
        </authorList>
    </citation>
    <scope>IDENTIFICATION</scope>
</reference>
<feature type="transmembrane region" description="Helical" evidence="8">
    <location>
        <begin position="194"/>
        <end position="220"/>
    </location>
</feature>
<protein>
    <submittedName>
        <fullName evidence="10">G protein-coupled receptor 15</fullName>
    </submittedName>
</protein>
<dbReference type="InterPro" id="IPR017452">
    <property type="entry name" value="GPCR_Rhodpsn_7TM"/>
</dbReference>
<feature type="transmembrane region" description="Helical" evidence="8">
    <location>
        <begin position="241"/>
        <end position="271"/>
    </location>
</feature>
<dbReference type="GO" id="GO:0007193">
    <property type="term" value="P:adenylate cyclase-inhibiting G protein-coupled receptor signaling pathway"/>
    <property type="evidence" value="ECO:0007669"/>
    <property type="project" value="Ensembl"/>
</dbReference>
<accession>A0A8C6VJY0</accession>
<keyword evidence="11" id="KW-1185">Reference proteome</keyword>
<dbReference type="Proteomes" id="UP000694559">
    <property type="component" value="Unplaced"/>
</dbReference>
<dbReference type="GO" id="GO:0072678">
    <property type="term" value="P:T cell migration"/>
    <property type="evidence" value="ECO:0007669"/>
    <property type="project" value="Ensembl"/>
</dbReference>
<dbReference type="GO" id="GO:0009897">
    <property type="term" value="C:external side of plasma membrane"/>
    <property type="evidence" value="ECO:0007669"/>
    <property type="project" value="TreeGrafter"/>
</dbReference>
<evidence type="ECO:0000256" key="5">
    <source>
        <dbReference type="ARBA" id="ARBA00023136"/>
    </source>
</evidence>
<keyword evidence="2 8" id="KW-0812">Transmembrane</keyword>
<evidence type="ECO:0000256" key="7">
    <source>
        <dbReference type="ARBA" id="ARBA00023224"/>
    </source>
</evidence>
<name>A0A8C6VJY0_NAJNA</name>
<evidence type="ECO:0000256" key="4">
    <source>
        <dbReference type="ARBA" id="ARBA00023040"/>
    </source>
</evidence>
<dbReference type="GO" id="GO:0005768">
    <property type="term" value="C:endosome"/>
    <property type="evidence" value="ECO:0007669"/>
    <property type="project" value="Ensembl"/>
</dbReference>
<dbReference type="PROSITE" id="PS50262">
    <property type="entry name" value="G_PROTEIN_RECEP_F1_2"/>
    <property type="match status" value="1"/>
</dbReference>
<evidence type="ECO:0000256" key="1">
    <source>
        <dbReference type="ARBA" id="ARBA00004141"/>
    </source>
</evidence>
<evidence type="ECO:0000256" key="6">
    <source>
        <dbReference type="ARBA" id="ARBA00023170"/>
    </source>
</evidence>
<dbReference type="OMA" id="LTFYCSI"/>
<dbReference type="GO" id="GO:0007204">
    <property type="term" value="P:positive regulation of cytosolic calcium ion concentration"/>
    <property type="evidence" value="ECO:0007669"/>
    <property type="project" value="TreeGrafter"/>
</dbReference>
<feature type="transmembrane region" description="Helical" evidence="8">
    <location>
        <begin position="111"/>
        <end position="128"/>
    </location>
</feature>
<evidence type="ECO:0000256" key="8">
    <source>
        <dbReference type="SAM" id="Phobius"/>
    </source>
</evidence>
<evidence type="ECO:0000256" key="3">
    <source>
        <dbReference type="ARBA" id="ARBA00022989"/>
    </source>
</evidence>
<dbReference type="PRINTS" id="PR00237">
    <property type="entry name" value="GPCRRHODOPSN"/>
</dbReference>
<dbReference type="GeneTree" id="ENSGT01130000278303"/>
<keyword evidence="4" id="KW-0297">G-protein coupled receptor</keyword>
<feature type="transmembrane region" description="Helical" evidence="8">
    <location>
        <begin position="149"/>
        <end position="170"/>
    </location>
</feature>
<feature type="transmembrane region" description="Helical" evidence="8">
    <location>
        <begin position="72"/>
        <end position="91"/>
    </location>
</feature>
<sequence length="339" mass="39295">MTQRGPRLALSCPRRMWNYTPEENCQTLKLPYMEIFVSVLYIVIFLLGTVGNGLLIGVLIFKQYVWRLTDTFIVNLAISDFSFLITLPFWIDKELASGLWRSGSILCKGSSYVIAVNMYCSIFLLTWMSGDRYLTIMYPSMAKKIRTKLYPILVCISVWTLSCLLGLHTLQSRELKRYNNHTYCVDKETTSNNWIGSLILLTLAFFIPLFSILTLHYSIIKKLYEHYQKFGKHDKKLRKSIKIVFMVAIVFLFSWTPFNIFKILALISSILELKQSFCLYYKIVYLGMELSGLFAFANSCTNPFIYFFFDDCIGRAMIQSILPCRKYNKPGSSFSSLDT</sequence>
<reference evidence="10" key="1">
    <citation type="submission" date="2025-08" db="UniProtKB">
        <authorList>
            <consortium name="Ensembl"/>
        </authorList>
    </citation>
    <scope>IDENTIFICATION</scope>
</reference>
<dbReference type="GO" id="GO:0016493">
    <property type="term" value="F:C-C chemokine receptor activity"/>
    <property type="evidence" value="ECO:0007669"/>
    <property type="project" value="TreeGrafter"/>
</dbReference>
<comment type="subcellular location">
    <subcellularLocation>
        <location evidence="1">Membrane</location>
        <topology evidence="1">Multi-pass membrane protein</topology>
    </subcellularLocation>
</comment>
<gene>
    <name evidence="10" type="primary">GPR15</name>
</gene>
<evidence type="ECO:0000313" key="10">
    <source>
        <dbReference type="Ensembl" id="ENSNNAP00000006875.1"/>
    </source>
</evidence>
<dbReference type="OrthoDB" id="10037617at2759"/>
<dbReference type="InterPro" id="IPR050119">
    <property type="entry name" value="CCR1-9-like"/>
</dbReference>
<keyword evidence="7" id="KW-0807">Transducer</keyword>
<dbReference type="GO" id="GO:0015026">
    <property type="term" value="F:coreceptor activity"/>
    <property type="evidence" value="ECO:0007669"/>
    <property type="project" value="Ensembl"/>
</dbReference>
<dbReference type="Pfam" id="PF00001">
    <property type="entry name" value="7tm_1"/>
    <property type="match status" value="1"/>
</dbReference>
<dbReference type="Ensembl" id="ENSNNAT00000007209.1">
    <property type="protein sequence ID" value="ENSNNAP00000006875.1"/>
    <property type="gene ID" value="ENSNNAG00000004653.1"/>
</dbReference>
<dbReference type="GO" id="GO:0019722">
    <property type="term" value="P:calcium-mediated signaling"/>
    <property type="evidence" value="ECO:0007669"/>
    <property type="project" value="TreeGrafter"/>
</dbReference>
<dbReference type="GO" id="GO:0001525">
    <property type="term" value="P:angiogenesis"/>
    <property type="evidence" value="ECO:0007669"/>
    <property type="project" value="Ensembl"/>
</dbReference>
<proteinExistence type="predicted"/>
<keyword evidence="5 8" id="KW-0472">Membrane</keyword>
<evidence type="ECO:0000313" key="11">
    <source>
        <dbReference type="Proteomes" id="UP000694559"/>
    </source>
</evidence>
<dbReference type="PANTHER" id="PTHR10489:SF954">
    <property type="entry name" value="G PROTEIN-COUPLED RECEPTOR 25"/>
    <property type="match status" value="1"/>
</dbReference>